<evidence type="ECO:0000256" key="1">
    <source>
        <dbReference type="ARBA" id="ARBA00004239"/>
    </source>
</evidence>
<keyword evidence="6" id="KW-0106">Calcium</keyword>
<feature type="region of interest" description="Disordered" evidence="9">
    <location>
        <begin position="145"/>
        <end position="176"/>
    </location>
</feature>
<dbReference type="FunFam" id="2.20.100.10:FF:000067">
    <property type="entry name" value="Hemicentin 1"/>
    <property type="match status" value="1"/>
</dbReference>
<dbReference type="InterPro" id="IPR052065">
    <property type="entry name" value="Compl_asym_regulator"/>
</dbReference>
<dbReference type="FunFam" id="2.20.100.10:FF:000007">
    <property type="entry name" value="Thrombospondin 1"/>
    <property type="match status" value="1"/>
</dbReference>
<dbReference type="InterPro" id="IPR036383">
    <property type="entry name" value="TSP1_rpt_sf"/>
</dbReference>
<sequence>MVEYDKCAHCGCRTWSQWGSWSPCSSTCGTGSMDRVRSCPPGDPLHHCRGHDLQRKQCFNTTCPVDGQWLPWGTWSNCSRVCGSFQVRHRGCIPPLYGGLRCPHLPGPSKLYMEISEHVDGDWSEWSGWSQCDVECGGGVSQRNRSCSAPPPKNGGRECEGMSRQSQSLDGGWSDWSRWSPCSSQCGSGEQTRDRLCNSPAPQHGGLSCSGPHIQTPGCRVDGAWGQWGPWTGCSLSCGGGEKLRKRLCDNPPPEGGARGCVGVAEQQKACNTQQCTGDSGGPWWSWSQWSVCSVSCGGGQQARSQVGCPPGKLYRECDGDGCPFSCSQVSGAEGCYSDGCEEGCHCPPLTYQHNGVCLQVGAQSYSTSCWLL</sequence>
<evidence type="ECO:0000256" key="5">
    <source>
        <dbReference type="ARBA" id="ARBA00022737"/>
    </source>
</evidence>
<keyword evidence="2" id="KW-0964">Secreted</keyword>
<evidence type="ECO:0000313" key="11">
    <source>
        <dbReference type="Proteomes" id="UP000694680"/>
    </source>
</evidence>
<dbReference type="Gene3D" id="2.20.100.10">
    <property type="entry name" value="Thrombospondin type-1 (TSP1) repeat"/>
    <property type="match status" value="6"/>
</dbReference>
<dbReference type="AlphaFoldDB" id="A0A8C5EX05"/>
<reference evidence="10" key="2">
    <citation type="submission" date="2025-08" db="UniProtKB">
        <authorList>
            <consortium name="Ensembl"/>
        </authorList>
    </citation>
    <scope>IDENTIFICATION</scope>
</reference>
<dbReference type="SUPFAM" id="SSF82895">
    <property type="entry name" value="TSP-1 type 1 repeat"/>
    <property type="match status" value="6"/>
</dbReference>
<accession>A0A8C5EX05</accession>
<organism evidence="10 11">
    <name type="scientific">Gouania willdenowi</name>
    <name type="common">Blunt-snouted clingfish</name>
    <name type="synonym">Lepadogaster willdenowi</name>
    <dbReference type="NCBI Taxonomy" id="441366"/>
    <lineage>
        <taxon>Eukaryota</taxon>
        <taxon>Metazoa</taxon>
        <taxon>Chordata</taxon>
        <taxon>Craniata</taxon>
        <taxon>Vertebrata</taxon>
        <taxon>Euteleostomi</taxon>
        <taxon>Actinopterygii</taxon>
        <taxon>Neopterygii</taxon>
        <taxon>Teleostei</taxon>
        <taxon>Neoteleostei</taxon>
        <taxon>Acanthomorphata</taxon>
        <taxon>Ovalentaria</taxon>
        <taxon>Blenniimorphae</taxon>
        <taxon>Blenniiformes</taxon>
        <taxon>Gobiesocoidei</taxon>
        <taxon>Gobiesocidae</taxon>
        <taxon>Gobiesocinae</taxon>
        <taxon>Gouania</taxon>
    </lineage>
</organism>
<keyword evidence="5" id="KW-0677">Repeat</keyword>
<dbReference type="GO" id="GO:0005576">
    <property type="term" value="C:extracellular region"/>
    <property type="evidence" value="ECO:0007669"/>
    <property type="project" value="UniProtKB-SubCell"/>
</dbReference>
<keyword evidence="7" id="KW-1015">Disulfide bond</keyword>
<evidence type="ECO:0000256" key="2">
    <source>
        <dbReference type="ARBA" id="ARBA00022525"/>
    </source>
</evidence>
<evidence type="ECO:0000256" key="9">
    <source>
        <dbReference type="SAM" id="MobiDB-lite"/>
    </source>
</evidence>
<dbReference type="PROSITE" id="PS50092">
    <property type="entry name" value="TSP1"/>
    <property type="match status" value="6"/>
</dbReference>
<keyword evidence="4" id="KW-0732">Signal</keyword>
<dbReference type="Proteomes" id="UP000694680">
    <property type="component" value="Chromosome 20"/>
</dbReference>
<dbReference type="PRINTS" id="PR01705">
    <property type="entry name" value="TSP1REPEAT"/>
</dbReference>
<dbReference type="PANTHER" id="PTHR22906:SF21">
    <property type="entry name" value="SEMA DOMAIN-CONTAINING PROTEIN"/>
    <property type="match status" value="1"/>
</dbReference>
<keyword evidence="11" id="KW-1185">Reference proteome</keyword>
<dbReference type="InterPro" id="IPR000884">
    <property type="entry name" value="TSP1_rpt"/>
</dbReference>
<reference evidence="10" key="3">
    <citation type="submission" date="2025-09" db="UniProtKB">
        <authorList>
            <consortium name="Ensembl"/>
        </authorList>
    </citation>
    <scope>IDENTIFICATION</scope>
</reference>
<proteinExistence type="predicted"/>
<reference evidence="10" key="1">
    <citation type="submission" date="2020-06" db="EMBL/GenBank/DDBJ databases">
        <authorList>
            <consortium name="Wellcome Sanger Institute Data Sharing"/>
        </authorList>
    </citation>
    <scope>NUCLEOTIDE SEQUENCE [LARGE SCALE GENOMIC DNA]</scope>
</reference>
<keyword evidence="8" id="KW-0325">Glycoprotein</keyword>
<dbReference type="Pfam" id="PF00090">
    <property type="entry name" value="TSP_1"/>
    <property type="match status" value="6"/>
</dbReference>
<dbReference type="Ensembl" id="ENSGWIT00000029767.1">
    <property type="protein sequence ID" value="ENSGWIP00000027266.1"/>
    <property type="gene ID" value="ENSGWIG00000014274.1"/>
</dbReference>
<dbReference type="CDD" id="cd19941">
    <property type="entry name" value="TIL"/>
    <property type="match status" value="1"/>
</dbReference>
<evidence type="ECO:0000313" key="10">
    <source>
        <dbReference type="Ensembl" id="ENSGWIP00000027266.1"/>
    </source>
</evidence>
<comment type="subcellular location">
    <subcellularLocation>
        <location evidence="1">Secreted</location>
        <location evidence="1">Extracellular space</location>
    </subcellularLocation>
</comment>
<dbReference type="FunFam" id="2.20.100.10:FF:000002">
    <property type="entry name" value="Unc-5 netrin receptor C"/>
    <property type="match status" value="1"/>
</dbReference>
<dbReference type="SUPFAM" id="SSF57567">
    <property type="entry name" value="Serine protease inhibitors"/>
    <property type="match status" value="1"/>
</dbReference>
<evidence type="ECO:0000256" key="4">
    <source>
        <dbReference type="ARBA" id="ARBA00022729"/>
    </source>
</evidence>
<keyword evidence="3" id="KW-0245">EGF-like domain</keyword>
<dbReference type="SMART" id="SM00209">
    <property type="entry name" value="TSP1"/>
    <property type="match status" value="6"/>
</dbReference>
<name>A0A8C5EX05_GOUWI</name>
<evidence type="ECO:0000256" key="6">
    <source>
        <dbReference type="ARBA" id="ARBA00022837"/>
    </source>
</evidence>
<evidence type="ECO:0000256" key="7">
    <source>
        <dbReference type="ARBA" id="ARBA00023157"/>
    </source>
</evidence>
<dbReference type="InterPro" id="IPR036084">
    <property type="entry name" value="Ser_inhib-like_sf"/>
</dbReference>
<evidence type="ECO:0000256" key="8">
    <source>
        <dbReference type="ARBA" id="ARBA00023180"/>
    </source>
</evidence>
<evidence type="ECO:0000256" key="3">
    <source>
        <dbReference type="ARBA" id="ARBA00022536"/>
    </source>
</evidence>
<dbReference type="PANTHER" id="PTHR22906">
    <property type="entry name" value="PROPERDIN"/>
    <property type="match status" value="1"/>
</dbReference>
<protein>
    <submittedName>
        <fullName evidence="10">Uncharacterized protein</fullName>
    </submittedName>
</protein>